<dbReference type="OrthoDB" id="10512291at2759"/>
<reference evidence="2 3" key="1">
    <citation type="journal article" date="2018" name="IMA Fungus">
        <title>IMA Genome-F 9: Draft genome sequence of Annulohypoxylon stygium, Aspergillus mulundensis, Berkeleyomyces basicola (syn. Thielaviopsis basicola), Ceratocystis smalleyi, two Cercospora beticola strains, Coleophoma cylindrospora, Fusarium fracticaudum, Phialophora cf. hyalina, and Morchella septimelata.</title>
        <authorList>
            <person name="Wingfield B.D."/>
            <person name="Bills G.F."/>
            <person name="Dong Y."/>
            <person name="Huang W."/>
            <person name="Nel W.J."/>
            <person name="Swalarsk-Parry B.S."/>
            <person name="Vaghefi N."/>
            <person name="Wilken P.M."/>
            <person name="An Z."/>
            <person name="de Beer Z.W."/>
            <person name="De Vos L."/>
            <person name="Chen L."/>
            <person name="Duong T.A."/>
            <person name="Gao Y."/>
            <person name="Hammerbacher A."/>
            <person name="Kikkert J.R."/>
            <person name="Li Y."/>
            <person name="Li H."/>
            <person name="Li K."/>
            <person name="Li Q."/>
            <person name="Liu X."/>
            <person name="Ma X."/>
            <person name="Naidoo K."/>
            <person name="Pethybridge S.J."/>
            <person name="Sun J."/>
            <person name="Steenkamp E.T."/>
            <person name="van der Nest M.A."/>
            <person name="van Wyk S."/>
            <person name="Wingfield M.J."/>
            <person name="Xiong C."/>
            <person name="Yue Q."/>
            <person name="Zhang X."/>
        </authorList>
    </citation>
    <scope>NUCLEOTIDE SEQUENCE [LARGE SCALE GENOMIC DNA]</scope>
    <source>
        <strain evidence="2 3">BP5796</strain>
    </source>
</reference>
<feature type="compositionally biased region" description="Basic and acidic residues" evidence="1">
    <location>
        <begin position="284"/>
        <end position="294"/>
    </location>
</feature>
<proteinExistence type="predicted"/>
<protein>
    <submittedName>
        <fullName evidence="2">Uncharacterized protein</fullName>
    </submittedName>
</protein>
<name>A0A3D8T8J5_9HELO</name>
<evidence type="ECO:0000313" key="2">
    <source>
        <dbReference type="EMBL" id="RDW94866.1"/>
    </source>
</evidence>
<feature type="region of interest" description="Disordered" evidence="1">
    <location>
        <begin position="262"/>
        <end position="362"/>
    </location>
</feature>
<feature type="compositionally biased region" description="Basic and acidic residues" evidence="1">
    <location>
        <begin position="154"/>
        <end position="171"/>
    </location>
</feature>
<feature type="compositionally biased region" description="Acidic residues" evidence="1">
    <location>
        <begin position="307"/>
        <end position="318"/>
    </location>
</feature>
<accession>A0A3D8T8J5</accession>
<dbReference type="EMBL" id="PDLN01000001">
    <property type="protein sequence ID" value="RDW94866.1"/>
    <property type="molecule type" value="Genomic_DNA"/>
</dbReference>
<feature type="compositionally biased region" description="Acidic residues" evidence="1">
    <location>
        <begin position="328"/>
        <end position="337"/>
    </location>
</feature>
<gene>
    <name evidence="2" type="ORF">BP5796_00629</name>
</gene>
<evidence type="ECO:0000313" key="3">
    <source>
        <dbReference type="Proteomes" id="UP000256328"/>
    </source>
</evidence>
<feature type="compositionally biased region" description="Basic and acidic residues" evidence="1">
    <location>
        <begin position="199"/>
        <end position="209"/>
    </location>
</feature>
<feature type="region of interest" description="Disordered" evidence="1">
    <location>
        <begin position="150"/>
        <end position="218"/>
    </location>
</feature>
<sequence>MEAKAYALVSKYCDEYSKLSQRRSLEDTGLHQERQAIVNSIKALESKPDKQFTPVSDSDRMAIDPLTKDAGVAEVMAESSSTQATPNKSDYHLNILTKAWKDDDDQKNSGRGKEDSTRIANLVAALLELEYGHGTIADLLPHAPHVPLAASKKRTADGEKKPSRAKKDGASKPRKSRGSTKTTDDEAFHLSLTPGSKGKGKEVAREEPSRPIMPLKVRLHTSGQEISEEEMDDEPAPPMTDFELRRQANIKANNKAMAEIAPLEFVPPKKPAVPRPRAPKQPTPRRESLTRPAKESAMVKLALGTQDMEESPEEDFNEPEPMGKEPETEAPEEDFDEPAPKRQEMETEDQFDFKPAPSSDLL</sequence>
<organism evidence="2 3">
    <name type="scientific">Coleophoma crateriformis</name>
    <dbReference type="NCBI Taxonomy" id="565419"/>
    <lineage>
        <taxon>Eukaryota</taxon>
        <taxon>Fungi</taxon>
        <taxon>Dikarya</taxon>
        <taxon>Ascomycota</taxon>
        <taxon>Pezizomycotina</taxon>
        <taxon>Leotiomycetes</taxon>
        <taxon>Helotiales</taxon>
        <taxon>Dermateaceae</taxon>
        <taxon>Coleophoma</taxon>
    </lineage>
</organism>
<feature type="compositionally biased region" description="Pro residues" evidence="1">
    <location>
        <begin position="268"/>
        <end position="282"/>
    </location>
</feature>
<dbReference type="Proteomes" id="UP000256328">
    <property type="component" value="Unassembled WGS sequence"/>
</dbReference>
<dbReference type="AlphaFoldDB" id="A0A3D8T8J5"/>
<evidence type="ECO:0000256" key="1">
    <source>
        <dbReference type="SAM" id="MobiDB-lite"/>
    </source>
</evidence>
<keyword evidence="3" id="KW-1185">Reference proteome</keyword>
<comment type="caution">
    <text evidence="2">The sequence shown here is derived from an EMBL/GenBank/DDBJ whole genome shotgun (WGS) entry which is preliminary data.</text>
</comment>